<dbReference type="InterPro" id="IPR013630">
    <property type="entry name" value="Methyltransf_Zn-bd_dom_put"/>
</dbReference>
<accession>A0ABX5EDC9</accession>
<dbReference type="InterPro" id="IPR029063">
    <property type="entry name" value="SAM-dependent_MTases_sf"/>
</dbReference>
<dbReference type="EMBL" id="PVTX01000006">
    <property type="protein sequence ID" value="PRZ06407.1"/>
    <property type="molecule type" value="Genomic_DNA"/>
</dbReference>
<protein>
    <submittedName>
        <fullName evidence="3">Zinc binding protein</fullName>
    </submittedName>
</protein>
<dbReference type="Pfam" id="PF08421">
    <property type="entry name" value="Methyltransf_13"/>
    <property type="match status" value="1"/>
</dbReference>
<dbReference type="Proteomes" id="UP000239895">
    <property type="component" value="Unassembled WGS sequence"/>
</dbReference>
<dbReference type="SUPFAM" id="SSF53335">
    <property type="entry name" value="S-adenosyl-L-methionine-dependent methyltransferases"/>
    <property type="match status" value="1"/>
</dbReference>
<organism evidence="3 4">
    <name type="scientific">Isoptericola halotolerans</name>
    <dbReference type="NCBI Taxonomy" id="300560"/>
    <lineage>
        <taxon>Bacteria</taxon>
        <taxon>Bacillati</taxon>
        <taxon>Actinomycetota</taxon>
        <taxon>Actinomycetes</taxon>
        <taxon>Micrococcales</taxon>
        <taxon>Promicromonosporaceae</taxon>
        <taxon>Isoptericola</taxon>
    </lineage>
</organism>
<dbReference type="Gene3D" id="3.40.50.150">
    <property type="entry name" value="Vaccinia Virus protein VP39"/>
    <property type="match status" value="1"/>
</dbReference>
<sequence length="402" mass="41606">MGARPVTSWRCRWCGADDGSVVLDLGEQPAADAFPPAGATGADDVYPLRMVLCAGCGLAQLEEDPTDADEPRGIEPAALVAQAREAVDDLAAAGLAASGARVAEQPSPHGGSWLGQLAERGLTVVPDEPGADDEERVDLLVDSLGMMHDADQRAALADRADQLAPEGVLALHVHPLGTILRTSAWNALRHGHYAYYSVTWLVRAAREVGVVPVGLWRYALYGGTVVLALVPAGSRRAAEHAGSAALADLDQVLDDERVAGVTDPDAVGRLQAEVTTTATALRAWVDDHRAEGIVGYGAASRAVALLAAAGVTGRDVRAVVDASAAKSGLSMPGTAGADGAPRIPIVEPAALGGLRPRWVVLFVPDLLDEVRRAYPEVEASGGSWVVAEPAPVVVAPDGITTR</sequence>
<keyword evidence="4" id="KW-1185">Reference proteome</keyword>
<feature type="domain" description="Methyltransferase putative zinc binding" evidence="1">
    <location>
        <begin position="11"/>
        <end position="63"/>
    </location>
</feature>
<evidence type="ECO:0000313" key="3">
    <source>
        <dbReference type="EMBL" id="PRZ06407.1"/>
    </source>
</evidence>
<evidence type="ECO:0000259" key="1">
    <source>
        <dbReference type="Pfam" id="PF08421"/>
    </source>
</evidence>
<evidence type="ECO:0000313" key="4">
    <source>
        <dbReference type="Proteomes" id="UP000239895"/>
    </source>
</evidence>
<proteinExistence type="predicted"/>
<evidence type="ECO:0000259" key="2">
    <source>
        <dbReference type="Pfam" id="PF08484"/>
    </source>
</evidence>
<dbReference type="Gene3D" id="3.40.50.720">
    <property type="entry name" value="NAD(P)-binding Rossmann-like Domain"/>
    <property type="match status" value="1"/>
</dbReference>
<comment type="caution">
    <text evidence="3">The sequence shown here is derived from an EMBL/GenBank/DDBJ whole genome shotgun (WGS) entry which is preliminary data.</text>
</comment>
<reference evidence="3 4" key="1">
    <citation type="submission" date="2018-03" db="EMBL/GenBank/DDBJ databases">
        <title>Comparative analysis of microorganisms from saline springs in Andes Mountain Range, Colombia.</title>
        <authorList>
            <person name="Rubin E."/>
        </authorList>
    </citation>
    <scope>NUCLEOTIDE SEQUENCE [LARGE SCALE GENOMIC DNA]</scope>
    <source>
        <strain evidence="3 4">CG 23</strain>
    </source>
</reference>
<dbReference type="Gene3D" id="6.20.50.110">
    <property type="entry name" value="Methyltransferase, zinc-binding domain"/>
    <property type="match status" value="1"/>
</dbReference>
<dbReference type="InterPro" id="IPR038576">
    <property type="entry name" value="Methyltransf_Zn-bd_dom_put_sf"/>
</dbReference>
<feature type="domain" description="C-methyltransferase" evidence="2">
    <location>
        <begin position="239"/>
        <end position="388"/>
    </location>
</feature>
<gene>
    <name evidence="3" type="ORF">BCL65_10681</name>
</gene>
<name>A0ABX5EDC9_9MICO</name>
<dbReference type="RefSeq" id="WP_106267571.1">
    <property type="nucleotide sequence ID" value="NZ_PVTX01000006.1"/>
</dbReference>
<dbReference type="InterPro" id="IPR013691">
    <property type="entry name" value="MeTrfase_14"/>
</dbReference>
<dbReference type="Pfam" id="PF08484">
    <property type="entry name" value="Methyltransf_14"/>
    <property type="match status" value="1"/>
</dbReference>